<dbReference type="RefSeq" id="WP_105357175.1">
    <property type="nucleotide sequence ID" value="NZ_PUIB01000020.1"/>
</dbReference>
<dbReference type="GO" id="GO:0005524">
    <property type="term" value="F:ATP binding"/>
    <property type="evidence" value="ECO:0007669"/>
    <property type="project" value="UniProtKB-UniRule"/>
</dbReference>
<keyword evidence="3" id="KW-0436">Ligase</keyword>
<accession>A0A2S8FFA1</accession>
<dbReference type="InterPro" id="IPR011761">
    <property type="entry name" value="ATP-grasp"/>
</dbReference>
<dbReference type="OrthoDB" id="9800957at2"/>
<dbReference type="InterPro" id="IPR013815">
    <property type="entry name" value="ATP_grasp_subdomain_1"/>
</dbReference>
<organism evidence="3 4">
    <name type="scientific">Blastopirellula marina</name>
    <dbReference type="NCBI Taxonomy" id="124"/>
    <lineage>
        <taxon>Bacteria</taxon>
        <taxon>Pseudomonadati</taxon>
        <taxon>Planctomycetota</taxon>
        <taxon>Planctomycetia</taxon>
        <taxon>Pirellulales</taxon>
        <taxon>Pirellulaceae</taxon>
        <taxon>Blastopirellula</taxon>
    </lineage>
</organism>
<dbReference type="GO" id="GO:0046872">
    <property type="term" value="F:metal ion binding"/>
    <property type="evidence" value="ECO:0007669"/>
    <property type="project" value="InterPro"/>
</dbReference>
<dbReference type="PROSITE" id="PS50975">
    <property type="entry name" value="ATP_GRASP"/>
    <property type="match status" value="1"/>
</dbReference>
<dbReference type="PANTHER" id="PTHR21621:SF0">
    <property type="entry name" value="BETA-CITRYLGLUTAMATE SYNTHASE B-RELATED"/>
    <property type="match status" value="1"/>
</dbReference>
<dbReference type="InterPro" id="IPR013651">
    <property type="entry name" value="ATP-grasp_RimK-type"/>
</dbReference>
<comment type="caution">
    <text evidence="3">The sequence shown here is derived from an EMBL/GenBank/DDBJ whole genome shotgun (WGS) entry which is preliminary data.</text>
</comment>
<keyword evidence="1" id="KW-0067">ATP-binding</keyword>
<evidence type="ECO:0000256" key="1">
    <source>
        <dbReference type="PROSITE-ProRule" id="PRU00409"/>
    </source>
</evidence>
<sequence>MSVLIVTNTPDDWPAQIENVQVVAANDYLTDSKFSELRGVKVFNLCRSYKYQTIGYYVSLLAEARGHKPLPSVTSVQDLKTHAIVRLASSDLEKLIEKSLAPIKSDKFELSIYFGRNMAQRYDRLCTQLFNQFQTPLLRANFVRDKNGWQLRAINAISTNDVPDAHWDFVLEAAQQHFAGRGGSVKKRARARFDLAILHNPEDADKPSNDKALSKFIKAAEAQGIHAEMITRDDYGSIGEFDALFIRETTQVNHHTYRFSRRAAGEGLVVIDDPQSIVRCTNKVFLAEILSRHKVATPKTLVVQAETADQIAPQLGFPCVLKKPDSSFSHGVVKVKNEAELAEKLKEFFEHSDLIIAQEFLPTTFDWRIGIIDRQPIYACKYYMATGHWQIIQQKEGKTKYGKSETLPIELAPRKAVQVALKAANLIGDGLYGVDVKESNGHFSVIEVNDNPNLDAGYEDAILKDELYRRIMSVFLRRIEQRKAGLS</sequence>
<evidence type="ECO:0000313" key="3">
    <source>
        <dbReference type="EMBL" id="PQO30848.1"/>
    </source>
</evidence>
<evidence type="ECO:0000313" key="4">
    <source>
        <dbReference type="Proteomes" id="UP000239388"/>
    </source>
</evidence>
<dbReference type="EMBL" id="PUIB01000020">
    <property type="protein sequence ID" value="PQO30848.1"/>
    <property type="molecule type" value="Genomic_DNA"/>
</dbReference>
<dbReference type="Gene3D" id="3.30.470.20">
    <property type="entry name" value="ATP-grasp fold, B domain"/>
    <property type="match status" value="1"/>
</dbReference>
<dbReference type="GO" id="GO:0009432">
    <property type="term" value="P:SOS response"/>
    <property type="evidence" value="ECO:0007669"/>
    <property type="project" value="TreeGrafter"/>
</dbReference>
<dbReference type="Pfam" id="PF08443">
    <property type="entry name" value="RimK"/>
    <property type="match status" value="1"/>
</dbReference>
<dbReference type="Gene3D" id="3.30.1490.20">
    <property type="entry name" value="ATP-grasp fold, A domain"/>
    <property type="match status" value="1"/>
</dbReference>
<proteinExistence type="predicted"/>
<gene>
    <name evidence="3" type="ORF">C5Y98_20880</name>
</gene>
<dbReference type="SUPFAM" id="SSF56059">
    <property type="entry name" value="Glutathione synthetase ATP-binding domain-like"/>
    <property type="match status" value="1"/>
</dbReference>
<dbReference type="Pfam" id="PF14401">
    <property type="entry name" value="RLAN"/>
    <property type="match status" value="1"/>
</dbReference>
<dbReference type="InterPro" id="IPR025839">
    <property type="entry name" value="RLAN_dom"/>
</dbReference>
<reference evidence="3 4" key="1">
    <citation type="submission" date="2018-02" db="EMBL/GenBank/DDBJ databases">
        <title>Comparative genomes isolates from brazilian mangrove.</title>
        <authorList>
            <person name="Araujo J.E."/>
            <person name="Taketani R.G."/>
            <person name="Silva M.C.P."/>
            <person name="Loureco M.V."/>
            <person name="Andreote F.D."/>
        </authorList>
    </citation>
    <scope>NUCLEOTIDE SEQUENCE [LARGE SCALE GENOMIC DNA]</scope>
    <source>
        <strain evidence="3 4">NAP PRIS-MGV</strain>
    </source>
</reference>
<dbReference type="GO" id="GO:0005737">
    <property type="term" value="C:cytoplasm"/>
    <property type="evidence" value="ECO:0007669"/>
    <property type="project" value="TreeGrafter"/>
</dbReference>
<protein>
    <submittedName>
        <fullName evidence="3">RimK family alpha-L-glutamate ligase</fullName>
    </submittedName>
</protein>
<feature type="domain" description="ATP-grasp" evidence="2">
    <location>
        <begin position="287"/>
        <end position="480"/>
    </location>
</feature>
<dbReference type="Proteomes" id="UP000239388">
    <property type="component" value="Unassembled WGS sequence"/>
</dbReference>
<keyword evidence="1" id="KW-0547">Nucleotide-binding</keyword>
<dbReference type="AlphaFoldDB" id="A0A2S8FFA1"/>
<dbReference type="GO" id="GO:0018169">
    <property type="term" value="F:ribosomal S6-glutamic acid ligase activity"/>
    <property type="evidence" value="ECO:0007669"/>
    <property type="project" value="TreeGrafter"/>
</dbReference>
<evidence type="ECO:0000259" key="2">
    <source>
        <dbReference type="PROSITE" id="PS50975"/>
    </source>
</evidence>
<dbReference type="PANTHER" id="PTHR21621">
    <property type="entry name" value="RIBOSOMAL PROTEIN S6 MODIFICATION PROTEIN"/>
    <property type="match status" value="1"/>
</dbReference>
<name>A0A2S8FFA1_9BACT</name>